<keyword evidence="2" id="KW-1185">Reference proteome</keyword>
<dbReference type="PANTHER" id="PTHR35133:SF1">
    <property type="entry name" value="PROTEIN EFFECTOR OF TRANSCRIPTION 2-RELATED"/>
    <property type="match status" value="1"/>
</dbReference>
<evidence type="ECO:0000313" key="1">
    <source>
        <dbReference type="EMBL" id="CAK9176408.1"/>
    </source>
</evidence>
<comment type="caution">
    <text evidence="1">The sequence shown here is derived from an EMBL/GenBank/DDBJ whole genome shotgun (WGS) entry which is preliminary data.</text>
</comment>
<name>A0ABC8U3S4_9AQUA</name>
<dbReference type="EMBL" id="CAUOFW020006831">
    <property type="protein sequence ID" value="CAK9176408.1"/>
    <property type="molecule type" value="Genomic_DNA"/>
</dbReference>
<accession>A0ABC8U3S4</accession>
<organism evidence="1 2">
    <name type="scientific">Ilex paraguariensis</name>
    <name type="common">yerba mate</name>
    <dbReference type="NCBI Taxonomy" id="185542"/>
    <lineage>
        <taxon>Eukaryota</taxon>
        <taxon>Viridiplantae</taxon>
        <taxon>Streptophyta</taxon>
        <taxon>Embryophyta</taxon>
        <taxon>Tracheophyta</taxon>
        <taxon>Spermatophyta</taxon>
        <taxon>Magnoliopsida</taxon>
        <taxon>eudicotyledons</taxon>
        <taxon>Gunneridae</taxon>
        <taxon>Pentapetalae</taxon>
        <taxon>asterids</taxon>
        <taxon>campanulids</taxon>
        <taxon>Aquifoliales</taxon>
        <taxon>Aquifoliaceae</taxon>
        <taxon>Ilex</taxon>
    </lineage>
</organism>
<proteinExistence type="predicted"/>
<sequence>MAAMEKAVVSSRVGLKREDCKRTKHDSAFSDWKILVGASDWEDHLLGKQGEERYRIHNLPNCSSCPGVYELGISVSRPRSGRDFSKLDPDFIIPVYIGQADSVRTRLQQYGRDGAHLGNGYSNCELNNGRNCFVLKGPGLFTDTFKKGFSIVYRWAPMKNKSEAEKTEAQLLDKFDYAWNKGNNGERRHNDVLQKLVQMSSSDFLSRVFKFGRSQPRLVSVRFGVEGHDSICGVALGHGSICTRPPTEGRKRCAEHKGMKVNGSNTMFICGVSLHDGSTCTREPVQGNKRCEEHRGRRIHGSVCRTVTEEKVQYVPGPVFEYRQKSHVSSGRSGVNKGYTTICGVNFADGTFCTRQPVLERKRCEEHKGMRVKEPKPKLLEAEIPSVYDGSVSRTCNDNKYNNAPARSVDKEFIPTCGATTLDGSSCSRKPGEGNKRCWQHKGMKADTSSGYYGSSSRSASYSTFIDEGFSSTCGATTLDGSSCSRKPAEGDKRCWQHKGMKADTSSGYYGSSSRSASYSTFIDEGFSSTCGATTLDGSSCSRKPAEGNKRCWQHKGMKADTSSGYYGSSSRSASYSTFIYEGFSSTCGALCRNGSYCRRAPAQGRRRCWQH</sequence>
<reference evidence="1 2" key="1">
    <citation type="submission" date="2024-02" db="EMBL/GenBank/DDBJ databases">
        <authorList>
            <person name="Vignale AGUSTIN F."/>
            <person name="Sosa J E."/>
            <person name="Modenutti C."/>
        </authorList>
    </citation>
    <scope>NUCLEOTIDE SEQUENCE [LARGE SCALE GENOMIC DNA]</scope>
</reference>
<dbReference type="InterPro" id="IPR038909">
    <property type="entry name" value="Effector_transcript"/>
</dbReference>
<evidence type="ECO:0008006" key="3">
    <source>
        <dbReference type="Google" id="ProtNLM"/>
    </source>
</evidence>
<gene>
    <name evidence="1" type="ORF">ILEXP_LOCUS46265</name>
</gene>
<dbReference type="AlphaFoldDB" id="A0ABC8U3S4"/>
<dbReference type="Pfam" id="PF19239">
    <property type="entry name" value="GIY_YIG_domain"/>
    <property type="match status" value="1"/>
</dbReference>
<evidence type="ECO:0000313" key="2">
    <source>
        <dbReference type="Proteomes" id="UP001642360"/>
    </source>
</evidence>
<dbReference type="PANTHER" id="PTHR35133">
    <property type="entry name" value="PROTEIN EFFECTOR OF TRANSCRIPTION 2-RELATED"/>
    <property type="match status" value="1"/>
</dbReference>
<dbReference type="Proteomes" id="UP001642360">
    <property type="component" value="Unassembled WGS sequence"/>
</dbReference>
<protein>
    <recommendedName>
        <fullName evidence="3">Protein EFFECTOR OF TRANSCRIPTION 2-like</fullName>
    </recommendedName>
</protein>